<evidence type="ECO:0000259" key="2">
    <source>
        <dbReference type="PROSITE" id="PS50144"/>
    </source>
</evidence>
<feature type="region of interest" description="Disordered" evidence="1">
    <location>
        <begin position="640"/>
        <end position="670"/>
    </location>
</feature>
<feature type="region of interest" description="Disordered" evidence="1">
    <location>
        <begin position="482"/>
        <end position="591"/>
    </location>
</feature>
<dbReference type="EMBL" id="JAXQNO010000015">
    <property type="protein sequence ID" value="KAK4783653.1"/>
    <property type="molecule type" value="Genomic_DNA"/>
</dbReference>
<dbReference type="Pfam" id="PF22486">
    <property type="entry name" value="MATH_2"/>
    <property type="match status" value="1"/>
</dbReference>
<feature type="region of interest" description="Disordered" evidence="1">
    <location>
        <begin position="790"/>
        <end position="813"/>
    </location>
</feature>
<feature type="region of interest" description="Disordered" evidence="1">
    <location>
        <begin position="372"/>
        <end position="442"/>
    </location>
</feature>
<protein>
    <recommendedName>
        <fullName evidence="2">MATH domain-containing protein</fullName>
    </recommendedName>
</protein>
<dbReference type="SUPFAM" id="SSF49599">
    <property type="entry name" value="TRAF domain-like"/>
    <property type="match status" value="1"/>
</dbReference>
<feature type="compositionally biased region" description="Basic and acidic residues" evidence="1">
    <location>
        <begin position="405"/>
        <end position="415"/>
    </location>
</feature>
<feature type="compositionally biased region" description="Polar residues" evidence="1">
    <location>
        <begin position="501"/>
        <end position="511"/>
    </location>
</feature>
<reference evidence="3 4" key="1">
    <citation type="journal article" date="2023" name="Hortic Res">
        <title>Pangenome of water caltrop reveals structural variations and asymmetric subgenome divergence after allopolyploidization.</title>
        <authorList>
            <person name="Zhang X."/>
            <person name="Chen Y."/>
            <person name="Wang L."/>
            <person name="Yuan Y."/>
            <person name="Fang M."/>
            <person name="Shi L."/>
            <person name="Lu R."/>
            <person name="Comes H.P."/>
            <person name="Ma Y."/>
            <person name="Chen Y."/>
            <person name="Huang G."/>
            <person name="Zhou Y."/>
            <person name="Zheng Z."/>
            <person name="Qiu Y."/>
        </authorList>
    </citation>
    <scope>NUCLEOTIDE SEQUENCE [LARGE SCALE GENOMIC DNA]</scope>
    <source>
        <strain evidence="3">F231</strain>
    </source>
</reference>
<feature type="region of interest" description="Disordered" evidence="1">
    <location>
        <begin position="294"/>
        <end position="319"/>
    </location>
</feature>
<comment type="caution">
    <text evidence="3">The sequence shown here is derived from an EMBL/GenBank/DDBJ whole genome shotgun (WGS) entry which is preliminary data.</text>
</comment>
<sequence>MENNHFLLGPKPSELYGKHTWKIEKFSQITKRELRGNVFEVGGYKWYILIYPQGCDVCNHLSLFLCVANHDKLLPGWSHFAQFTIAVVNKDSKKSKYSDTLHRFWKKEHDWGWKKFMELTKLFDGFVNEDTLIIKAQVQVLREKADRPFRCLYSQYRRELLRLYMTNVEQICRRFVEERRGKLEKLIEDRARWTSLRTFWMDIDPDTRRNMSRENTDVILKIVVKHFFIEKEVTSTLVMDSLYSGLKALESHSKCIGKKSDTDVMRASIVCIEQDTFILVDDVLPLLERAALEPLPPKDENGPQNRIKDGNCCDDINKDPVEHDERRLTELGWRTLEIFVLAHIFSYKIEVAYQEAVALKRQEELIREEEAAWHAESEQKTKRGTHTKEKKSKKKQSKQKRNNRKAKERERMDQPEREDEPVRSAQNHMQKVHNPNHDTTEDLPLEQVQLKGEKSELLKVAPDVADLVDSVGESLQFDFEERDAGPINWDTDNSEVLAPTEATSSGASSLSPLDGIMIDKARPSGVDDSSSTCSSDSVPSVVTIGSYKGNSFQISKNQKSPGRGTNQRSKRTNQMCNGNHQGDNSPGSAIADVTEHYNASLVSTVTDVELKAVATSLHHNDEASSQKRPSSINQIEKVSKEKAASGQTTCSGSSENSSPTIQIKLDQENTTPEITSIKNASSSSIPEQIDGTMDLSQVASMKPEVGRGTTPKPPEKPTSSQVAMMPRPSSAPLGTDVRSLPPPFPVAQSTHLASSVSAVGHLGSDPTSAAPSYSPRSYRNAIIGNSFPSSSSAYAHPSSQAKSSGALGSSAHMFLPPNERTNFPFSAMGRDLLPNDMPMQWVENSNSSNDLQNLQYYRSNAPSKAREQFLDLQAGSSGRQAPGLLSDDFPHLDIINDLLDEEHGVGKFGKMSSVLPHSMSRQFTFPGEAGALSTTEASISGATCRFERTRSYHENGSQRVYSTFSRGCDSFPGIPQVSPLPYMTNQMDGMIQNQWNIGSSNLSLLGMKSLERESYPYYSPDYSNLACTGYNVFQPPSSH</sequence>
<organism evidence="3 4">
    <name type="scientific">Trapa natans</name>
    <name type="common">Water chestnut</name>
    <dbReference type="NCBI Taxonomy" id="22666"/>
    <lineage>
        <taxon>Eukaryota</taxon>
        <taxon>Viridiplantae</taxon>
        <taxon>Streptophyta</taxon>
        <taxon>Embryophyta</taxon>
        <taxon>Tracheophyta</taxon>
        <taxon>Spermatophyta</taxon>
        <taxon>Magnoliopsida</taxon>
        <taxon>eudicotyledons</taxon>
        <taxon>Gunneridae</taxon>
        <taxon>Pentapetalae</taxon>
        <taxon>rosids</taxon>
        <taxon>malvids</taxon>
        <taxon>Myrtales</taxon>
        <taxon>Lythraceae</taxon>
        <taxon>Trapa</taxon>
    </lineage>
</organism>
<feature type="compositionally biased region" description="Basic residues" evidence="1">
    <location>
        <begin position="382"/>
        <end position="404"/>
    </location>
</feature>
<feature type="compositionally biased region" description="Basic and acidic residues" evidence="1">
    <location>
        <begin position="296"/>
        <end position="319"/>
    </location>
</feature>
<dbReference type="CDD" id="cd00121">
    <property type="entry name" value="MATH"/>
    <property type="match status" value="1"/>
</dbReference>
<feature type="compositionally biased region" description="Polar residues" evidence="1">
    <location>
        <begin position="548"/>
        <end position="587"/>
    </location>
</feature>
<keyword evidence="4" id="KW-1185">Reference proteome</keyword>
<proteinExistence type="predicted"/>
<dbReference type="PANTHER" id="PTHR47477:SF8">
    <property type="entry name" value="TNF RECEPTOR-ASSOCIATED FACTOR HOMOLOG 1A"/>
    <property type="match status" value="1"/>
</dbReference>
<evidence type="ECO:0000256" key="1">
    <source>
        <dbReference type="SAM" id="MobiDB-lite"/>
    </source>
</evidence>
<evidence type="ECO:0000313" key="3">
    <source>
        <dbReference type="EMBL" id="KAK4783653.1"/>
    </source>
</evidence>
<dbReference type="AlphaFoldDB" id="A0AAN7LIE8"/>
<accession>A0AAN7LIE8</accession>
<dbReference type="Proteomes" id="UP001346149">
    <property type="component" value="Unassembled WGS sequence"/>
</dbReference>
<feature type="compositionally biased region" description="Low complexity" evidence="1">
    <location>
        <begin position="524"/>
        <end position="542"/>
    </location>
</feature>
<dbReference type="Gene3D" id="2.60.210.10">
    <property type="entry name" value="Apoptosis, Tumor Necrosis Factor Receptor Associated Protein 2, Chain A"/>
    <property type="match status" value="1"/>
</dbReference>
<gene>
    <name evidence="3" type="ORF">SAY86_008027</name>
</gene>
<name>A0AAN7LIE8_TRANT</name>
<feature type="compositionally biased region" description="Low complexity" evidence="1">
    <location>
        <begin position="790"/>
        <end position="799"/>
    </location>
</feature>
<evidence type="ECO:0000313" key="4">
    <source>
        <dbReference type="Proteomes" id="UP001346149"/>
    </source>
</evidence>
<feature type="compositionally biased region" description="Polar residues" evidence="1">
    <location>
        <begin position="645"/>
        <end position="661"/>
    </location>
</feature>
<dbReference type="PROSITE" id="PS50144">
    <property type="entry name" value="MATH"/>
    <property type="match status" value="1"/>
</dbReference>
<dbReference type="PANTHER" id="PTHR47477">
    <property type="entry name" value="TNF RECEPTOR-ASSOCIATED FACTOR HOMOLOG 1A"/>
    <property type="match status" value="1"/>
</dbReference>
<dbReference type="InterPro" id="IPR008974">
    <property type="entry name" value="TRAF-like"/>
</dbReference>
<dbReference type="InterPro" id="IPR002083">
    <property type="entry name" value="MATH/TRAF_dom"/>
</dbReference>
<feature type="compositionally biased region" description="Basic and acidic residues" evidence="1">
    <location>
        <begin position="372"/>
        <end position="381"/>
    </location>
</feature>
<feature type="region of interest" description="Disordered" evidence="1">
    <location>
        <begin position="703"/>
        <end position="738"/>
    </location>
</feature>
<dbReference type="SMART" id="SM00061">
    <property type="entry name" value="MATH"/>
    <property type="match status" value="1"/>
</dbReference>
<feature type="domain" description="MATH" evidence="2">
    <location>
        <begin position="16"/>
        <end position="138"/>
    </location>
</feature>
<dbReference type="InterPro" id="IPR055327">
    <property type="entry name" value="TRAF1A/B"/>
</dbReference>